<dbReference type="OrthoDB" id="1653762at2"/>
<proteinExistence type="predicted"/>
<evidence type="ECO:0008006" key="3">
    <source>
        <dbReference type="Google" id="ProtNLM"/>
    </source>
</evidence>
<dbReference type="HOGENOM" id="CLU_110736_0_0_9"/>
<accession>H5Y2G3</accession>
<dbReference type="AlphaFoldDB" id="H5Y2G3"/>
<reference evidence="1 2" key="1">
    <citation type="submission" date="2011-11" db="EMBL/GenBank/DDBJ databases">
        <title>The Noncontiguous Finished genome of Desulfosporosinus youngiae DSM 17734.</title>
        <authorList>
            <consortium name="US DOE Joint Genome Institute (JGI-PGF)"/>
            <person name="Lucas S."/>
            <person name="Han J."/>
            <person name="Lapidus A."/>
            <person name="Cheng J.-F."/>
            <person name="Goodwin L."/>
            <person name="Pitluck S."/>
            <person name="Peters L."/>
            <person name="Ovchinnikova G."/>
            <person name="Lu M."/>
            <person name="Land M.L."/>
            <person name="Hauser L."/>
            <person name="Pester M."/>
            <person name="Spring S."/>
            <person name="Ollivier B."/>
            <person name="Rattei T."/>
            <person name="Klenk H.-P."/>
            <person name="Wagner M."/>
            <person name="Loy A."/>
            <person name="Woyke T.J."/>
        </authorList>
    </citation>
    <scope>NUCLEOTIDE SEQUENCE [LARGE SCALE GENOMIC DNA]</scope>
    <source>
        <strain evidence="1 2">DSM 17734</strain>
    </source>
</reference>
<name>H5Y2G3_9FIRM</name>
<evidence type="ECO:0000313" key="2">
    <source>
        <dbReference type="Proteomes" id="UP000005104"/>
    </source>
</evidence>
<dbReference type="eggNOG" id="COG3271">
    <property type="taxonomic scope" value="Bacteria"/>
</dbReference>
<dbReference type="Proteomes" id="UP000005104">
    <property type="component" value="Chromosome"/>
</dbReference>
<dbReference type="Gene3D" id="3.90.70.10">
    <property type="entry name" value="Cysteine proteinases"/>
    <property type="match status" value="1"/>
</dbReference>
<protein>
    <recommendedName>
        <fullName evidence="3">Peptidase C39-like domain-containing protein</fullName>
    </recommendedName>
</protein>
<evidence type="ECO:0000313" key="1">
    <source>
        <dbReference type="EMBL" id="EHQ88654.1"/>
    </source>
</evidence>
<organism evidence="1 2">
    <name type="scientific">Desulfosporosinus youngiae DSM 17734</name>
    <dbReference type="NCBI Taxonomy" id="768710"/>
    <lineage>
        <taxon>Bacteria</taxon>
        <taxon>Bacillati</taxon>
        <taxon>Bacillota</taxon>
        <taxon>Clostridia</taxon>
        <taxon>Eubacteriales</taxon>
        <taxon>Desulfitobacteriaceae</taxon>
        <taxon>Desulfosporosinus</taxon>
    </lineage>
</organism>
<sequence length="208" mass="23415">MRLKKKKGIKWLLVGILFLLLAGIIHVLTPFPTKELTAEDKLPTQFAVPINTGFERQGKSQCAAFSTAFVLRNLGQNLGGAEVYADIPYKIPVSGYVLPKGIITYLRSQGYQPAIYQGDLNSLKTRLVQGNKPLIVLVGNGLFWQHYMTLVGYDDVKQELYFFDSGRDGDENADLSGNRTMTEDYFQTWWSNGLPVFNHIFITTEKSL</sequence>
<dbReference type="EMBL" id="CM001441">
    <property type="protein sequence ID" value="EHQ88654.1"/>
    <property type="molecule type" value="Genomic_DNA"/>
</dbReference>
<dbReference type="RefSeq" id="WP_007781322.1">
    <property type="nucleotide sequence ID" value="NZ_CM001441.1"/>
</dbReference>
<keyword evidence="2" id="KW-1185">Reference proteome</keyword>
<gene>
    <name evidence="1" type="ORF">DesyoDRAFT_1506</name>
</gene>